<dbReference type="AlphaFoldDB" id="A0A9D1EKN2"/>
<dbReference type="InterPro" id="IPR043519">
    <property type="entry name" value="NT_sf"/>
</dbReference>
<evidence type="ECO:0000256" key="1">
    <source>
        <dbReference type="ARBA" id="ARBA00004976"/>
    </source>
</evidence>
<evidence type="ECO:0000259" key="2">
    <source>
        <dbReference type="SMART" id="SM00954"/>
    </source>
</evidence>
<dbReference type="PANTHER" id="PTHR47837:SF1">
    <property type="entry name" value="GTP PYROPHOSPHOKINASE YJBM"/>
    <property type="match status" value="1"/>
</dbReference>
<dbReference type="Gene3D" id="3.30.460.10">
    <property type="entry name" value="Beta Polymerase, domain 2"/>
    <property type="match status" value="1"/>
</dbReference>
<organism evidence="3 4">
    <name type="scientific">Candidatus Egerieimonas intestinavium</name>
    <dbReference type="NCBI Taxonomy" id="2840777"/>
    <lineage>
        <taxon>Bacteria</taxon>
        <taxon>Bacillati</taxon>
        <taxon>Bacillota</taxon>
        <taxon>Clostridia</taxon>
        <taxon>Lachnospirales</taxon>
        <taxon>Lachnospiraceae</taxon>
        <taxon>Lachnospiraceae incertae sedis</taxon>
        <taxon>Candidatus Egerieimonas</taxon>
    </lineage>
</organism>
<proteinExistence type="predicted"/>
<dbReference type="InterPro" id="IPR007685">
    <property type="entry name" value="RelA_SpoT"/>
</dbReference>
<evidence type="ECO:0000313" key="4">
    <source>
        <dbReference type="Proteomes" id="UP000886841"/>
    </source>
</evidence>
<comment type="pathway">
    <text evidence="1">Purine metabolism; ppGpp biosynthesis; ppGpp from GTP: step 1/2.</text>
</comment>
<evidence type="ECO:0000313" key="3">
    <source>
        <dbReference type="EMBL" id="HIR93638.1"/>
    </source>
</evidence>
<feature type="domain" description="RelA/SpoT" evidence="2">
    <location>
        <begin position="45"/>
        <end position="168"/>
    </location>
</feature>
<dbReference type="InterPro" id="IPR052366">
    <property type="entry name" value="GTP_Pyrophosphokinase"/>
</dbReference>
<dbReference type="Pfam" id="PF04607">
    <property type="entry name" value="RelA_SpoT"/>
    <property type="match status" value="1"/>
</dbReference>
<dbReference type="SMART" id="SM00954">
    <property type="entry name" value="RelA_SpoT"/>
    <property type="match status" value="1"/>
</dbReference>
<dbReference type="GO" id="GO:0015969">
    <property type="term" value="P:guanosine tetraphosphate metabolic process"/>
    <property type="evidence" value="ECO:0007669"/>
    <property type="project" value="InterPro"/>
</dbReference>
<accession>A0A9D1EKN2</accession>
<reference evidence="3" key="2">
    <citation type="journal article" date="2021" name="PeerJ">
        <title>Extensive microbial diversity within the chicken gut microbiome revealed by metagenomics and culture.</title>
        <authorList>
            <person name="Gilroy R."/>
            <person name="Ravi A."/>
            <person name="Getino M."/>
            <person name="Pursley I."/>
            <person name="Horton D.L."/>
            <person name="Alikhan N.F."/>
            <person name="Baker D."/>
            <person name="Gharbi K."/>
            <person name="Hall N."/>
            <person name="Watson M."/>
            <person name="Adriaenssens E.M."/>
            <person name="Foster-Nyarko E."/>
            <person name="Jarju S."/>
            <person name="Secka A."/>
            <person name="Antonio M."/>
            <person name="Oren A."/>
            <person name="Chaudhuri R.R."/>
            <person name="La Ragione R."/>
            <person name="Hildebrand F."/>
            <person name="Pallen M.J."/>
        </authorList>
    </citation>
    <scope>NUCLEOTIDE SEQUENCE</scope>
    <source>
        <strain evidence="3">ChiSxjej1B13-7041</strain>
    </source>
</reference>
<sequence length="198" mass="23633">MTNEQYYDMKMPYQDALNLLLARLEVLNHTMYDDGTERPIHNIQSRIKEKRSIEEKLERMGHTASVACAKDHLQDIAGVRVICYFVKDVDDLVDTLKNQKDLILIKEKDYIRHPKPNGYRSYHMVVGVPVCYLNSMEYYPVEIQMRTLSMDFWASMEHRVCYKRERPDKTVLQKELLSYGEILQEMEQSFEKYHETKR</sequence>
<reference evidence="3" key="1">
    <citation type="submission" date="2020-10" db="EMBL/GenBank/DDBJ databases">
        <authorList>
            <person name="Gilroy R."/>
        </authorList>
    </citation>
    <scope>NUCLEOTIDE SEQUENCE</scope>
    <source>
        <strain evidence="3">ChiSxjej1B13-7041</strain>
    </source>
</reference>
<name>A0A9D1EKN2_9FIRM</name>
<dbReference type="PANTHER" id="PTHR47837">
    <property type="entry name" value="GTP PYROPHOSPHOKINASE YJBM"/>
    <property type="match status" value="1"/>
</dbReference>
<dbReference type="CDD" id="cd05399">
    <property type="entry name" value="NT_Rel-Spo_like"/>
    <property type="match status" value="1"/>
</dbReference>
<dbReference type="SUPFAM" id="SSF81301">
    <property type="entry name" value="Nucleotidyltransferase"/>
    <property type="match status" value="1"/>
</dbReference>
<dbReference type="Proteomes" id="UP000886841">
    <property type="component" value="Unassembled WGS sequence"/>
</dbReference>
<dbReference type="Gene3D" id="1.10.287.860">
    <property type="entry name" value="Nucleotidyltransferase"/>
    <property type="match status" value="1"/>
</dbReference>
<comment type="caution">
    <text evidence="3">The sequence shown here is derived from an EMBL/GenBank/DDBJ whole genome shotgun (WGS) entry which is preliminary data.</text>
</comment>
<gene>
    <name evidence="3" type="ORF">IAB98_09500</name>
</gene>
<dbReference type="EMBL" id="DVHU01000083">
    <property type="protein sequence ID" value="HIR93638.1"/>
    <property type="molecule type" value="Genomic_DNA"/>
</dbReference>
<protein>
    <submittedName>
        <fullName evidence="3">(P)ppGpp synthetase</fullName>
    </submittedName>
</protein>